<feature type="repeat" description="WD" evidence="1">
    <location>
        <begin position="1786"/>
        <end position="1830"/>
    </location>
</feature>
<feature type="compositionally biased region" description="Basic and acidic residues" evidence="2">
    <location>
        <begin position="113"/>
        <end position="129"/>
    </location>
</feature>
<reference evidence="4" key="2">
    <citation type="submission" date="2025-08" db="UniProtKB">
        <authorList>
            <consortium name="Ensembl"/>
        </authorList>
    </citation>
    <scope>IDENTIFICATION</scope>
</reference>
<feature type="domain" description="C2H2-type" evidence="3">
    <location>
        <begin position="2034"/>
        <end position="2057"/>
    </location>
</feature>
<dbReference type="CDD" id="cd00200">
    <property type="entry name" value="WD40"/>
    <property type="match status" value="1"/>
</dbReference>
<protein>
    <recommendedName>
        <fullName evidence="3">C2H2-type domain-containing protein</fullName>
    </recommendedName>
</protein>
<feature type="compositionally biased region" description="Low complexity" evidence="2">
    <location>
        <begin position="1716"/>
        <end position="1733"/>
    </location>
</feature>
<dbReference type="GeneID" id="112256962"/>
<dbReference type="SMART" id="SM00451">
    <property type="entry name" value="ZnF_U1"/>
    <property type="match status" value="2"/>
</dbReference>
<dbReference type="InterPro" id="IPR003604">
    <property type="entry name" value="Matrin/U1-like-C_Znf_C2H2"/>
</dbReference>
<keyword evidence="1" id="KW-0853">WD repeat</keyword>
<feature type="domain" description="C2H2-type" evidence="3">
    <location>
        <begin position="7"/>
        <end position="29"/>
    </location>
</feature>
<feature type="region of interest" description="Disordered" evidence="2">
    <location>
        <begin position="1547"/>
        <end position="1740"/>
    </location>
</feature>
<dbReference type="GO" id="GO:0017124">
    <property type="term" value="F:SH3 domain binding"/>
    <property type="evidence" value="ECO:0007669"/>
    <property type="project" value="TreeGrafter"/>
</dbReference>
<dbReference type="PROSITE" id="PS00028">
    <property type="entry name" value="ZINC_FINGER_C2H2_1"/>
    <property type="match status" value="2"/>
</dbReference>
<dbReference type="GeneTree" id="ENSGT00940000157336"/>
<sequence length="2104" mass="230612">MGRERKCILCQIVYSSKQEMDEHMKSMLHHRELENLKGRDCGHECPVCRVTVVSLTDYANHISSRVHKQRVETAEREGAGNDQEEEYFDKDLIKLIETRKEVIRREEEAAAKRAREEEAQRREEEESRKRQQQIQKWSDARQYFCQKGALWDWRYPNKTPPTPPPPPPRKCKGPAWQEQGGWDCSSTPAGCRGPWETQEDIRFNWYDRKQGRSATWHAQEPPNVYKWSAGQRGSGSLHSREGTNKRWQQEEYLHPPAQQQSGGREPWQQNSGGGGATGLYGSSRGGHGLPGVLADRVMTEGPSSTESLHRMDFTSDQLDPVGSFDQLHRFAHFEPQDDCQKGGHQNMAQEGPAGGAEHDRKSGMGPKAFGSNPKLDKACRWSPYPSHKETHPHPHPSEKHPKGPPPPPTFQTPQTPLGQGRDVDLRPRRDITLDLHRSSGLKPTQSRQDLRAGQQRAAQQQRSPDHSVEGREPRKLRDISTRISSSDNSNSLRTDRQTSSSSSGTTSTRRRAAKPSECLEKGLSSSSTTSLKTHLGRASSPTLNLTSSPKTHLSRASSPSPTLTSSPKTHLSRASSPTLNLTPSPKTHLSRASSPSPSTTPRTQLSRASSQDSDQPRLSRHRSQDLGRRQGSKSPQQDQEQLLTEMLRRAKETLLDQRSSVDLSAVNNRAEAQKAVSNDHRMEKKERKMVLHIEEQQQVESSAGVTVADDNRQKRGKSSRQTRQDRASSRANPAEDRASSRANPAEDRASSRANPAEDRASSRANPAEDRASSRANPAEDRASSRANPAEDRASRANPAEDRASSRANPAEDRASSRANPAEDRASSRANPAEDRASSRANPAEDRASSRANPAEDRASSRANPAEDRAAATEPLETMMEFVTSPSDDHLSVQSVQVSTSTMESPGGAVLSLSPREEAVGEREEARGLVAGEEAMEVADAGLWSDSDPLRTIDPNLDLHTTSDPSPGSTQTKPTLPLGLKRDLTRHIGSKTKSGSHEPNLNIARRIRNVSGTRRGDAEKDLGLKPTLRQLISSSGSRRCVNWDQVYQEVHRKKQQQGKGMPRFGIEMVSCDQEGEEVPLAEGFQWETLFGLGDSGPAFAPVTPRKRSLSESSVAPDRSTANLSSLFGGQTPGQAMPGDGAGREVRCSSDQQSSSFFRNLQQPKVEATPCEDSAQREVQGPLPEGPPGVEPRPDSVIGDSSSGTEQTDTQGARMKRRAAGDIACPEIPHSERKSKRMKVKSKKERLQVDHLLAVSLREEDLSRSLQGVDNSLIQARAALQAAYMEVQRLLVVKQQVSMEMSTLRRKRIELLQGIQGGVESLSLPRVKSCEEEMPLEMPPSLLSPLTEPPVASPNQVPLYLPLLHTPSLSPSHQTHPQPITQSVVIKQEPLSPGRVTTKTEDAESAVTVHHGSHSTTSDPTPTPIPTAPHADCAASCQPVRGRKSERHRVSRELSQEGSSLPVGACVEWKDPSAGSPGPVQSGERGVQVTTANRGNFKPHPAPLSGPSSRKGSRAGIQDLETSPVLPLSLAPSNAPPQAEVKTIKRVRKLKKKRVLRKAKGEEQQLDNSDTELEAETTFSRPVRLVGTRRKPNGGCRPQVTTSSSTSSPPGTSEDRGERPGPPGSPATRPEERQEDSDSSLEMVVLPQAAPGEVVTIDTSGPEDGDMDICPRPQPAVSPPAPDTLKTEPQKLACNEVTSTSEMDGSSVGKSEVQLPPTSVKLSKTSSDLSLDGSSEPGGEDLPSEGMFEGHQETVNAMQVHMGLLYTCSGDRTVRAFSLVSRECVAVFEGHSTKVNCLLVSSGPGLQQRLYSGSSDQTVRCYNLRSRECVDQFSLPDRVLCLHNRWKVLYAGLANGSVVTFSIKTNKQLDVFECHGPRAVSCLATAQEGARRILLVGSYDSTISIRDAKSGLLLRTLEGHTKTVLCMKVVNDLVFSGSSDQSVHAHNIHTGELVRIYKGHSHAVTVVAILGKVMVTACLDKLVRVYELQSHDRLQVYGGHTDMVMCMAIHKNMIYTGCYDGSVQAVKLNLIQNYHCRWHGCCLIFGVLDHLQQHLLQDHASPNTQNLKCRWKNCDEYFTARNGSKQGAPRHMLQHVEEEWSGPAHP</sequence>
<feature type="region of interest" description="Disordered" evidence="2">
    <location>
        <begin position="214"/>
        <end position="920"/>
    </location>
</feature>
<feature type="compositionally biased region" description="Basic and acidic residues" evidence="2">
    <location>
        <begin position="677"/>
        <end position="695"/>
    </location>
</feature>
<feature type="compositionally biased region" description="Polar residues" evidence="2">
    <location>
        <begin position="632"/>
        <end position="642"/>
    </location>
</feature>
<feature type="region of interest" description="Disordered" evidence="2">
    <location>
        <begin position="1366"/>
        <end position="1513"/>
    </location>
</feature>
<feature type="compositionally biased region" description="Basic and acidic residues" evidence="2">
    <location>
        <begin position="326"/>
        <end position="341"/>
    </location>
</feature>
<organism evidence="4 5">
    <name type="scientific">Oncorhynchus tshawytscha</name>
    <name type="common">Chinook salmon</name>
    <name type="synonym">Salmo tshawytscha</name>
    <dbReference type="NCBI Taxonomy" id="74940"/>
    <lineage>
        <taxon>Eukaryota</taxon>
        <taxon>Metazoa</taxon>
        <taxon>Chordata</taxon>
        <taxon>Craniata</taxon>
        <taxon>Vertebrata</taxon>
        <taxon>Euteleostomi</taxon>
        <taxon>Actinopterygii</taxon>
        <taxon>Neopterygii</taxon>
        <taxon>Teleostei</taxon>
        <taxon>Protacanthopterygii</taxon>
        <taxon>Salmoniformes</taxon>
        <taxon>Salmonidae</taxon>
        <taxon>Salmoninae</taxon>
        <taxon>Oncorhynchus</taxon>
    </lineage>
</organism>
<dbReference type="FunFam" id="2.130.10.10:FF:000114">
    <property type="entry name" value="zinc finger protein 106 isoform X1"/>
    <property type="match status" value="1"/>
</dbReference>
<gene>
    <name evidence="4" type="primary">znf106a</name>
</gene>
<feature type="region of interest" description="Disordered" evidence="2">
    <location>
        <begin position="113"/>
        <end position="133"/>
    </location>
</feature>
<evidence type="ECO:0000259" key="3">
    <source>
        <dbReference type="PROSITE" id="PS00028"/>
    </source>
</evidence>
<dbReference type="GO" id="GO:0008286">
    <property type="term" value="P:insulin receptor signaling pathway"/>
    <property type="evidence" value="ECO:0007669"/>
    <property type="project" value="TreeGrafter"/>
</dbReference>
<evidence type="ECO:0000313" key="5">
    <source>
        <dbReference type="Proteomes" id="UP000694402"/>
    </source>
</evidence>
<dbReference type="GO" id="GO:0016020">
    <property type="term" value="C:membrane"/>
    <property type="evidence" value="ECO:0007669"/>
    <property type="project" value="TreeGrafter"/>
</dbReference>
<dbReference type="InterPro" id="IPR013087">
    <property type="entry name" value="Znf_C2H2_type"/>
</dbReference>
<accession>A0AAZ3SPS6</accession>
<dbReference type="GO" id="GO:0005829">
    <property type="term" value="C:cytosol"/>
    <property type="evidence" value="ECO:0007669"/>
    <property type="project" value="TreeGrafter"/>
</dbReference>
<feature type="compositionally biased region" description="Pro residues" evidence="2">
    <location>
        <begin position="158"/>
        <end position="168"/>
    </location>
</feature>
<feature type="compositionally biased region" description="Basic residues" evidence="2">
    <location>
        <begin position="1439"/>
        <end position="1448"/>
    </location>
</feature>
<feature type="compositionally biased region" description="Low complexity" evidence="2">
    <location>
        <begin position="1599"/>
        <end position="1610"/>
    </location>
</feature>
<feature type="compositionally biased region" description="Low complexity" evidence="2">
    <location>
        <begin position="554"/>
        <end position="569"/>
    </location>
</feature>
<feature type="region of interest" description="Disordered" evidence="2">
    <location>
        <begin position="154"/>
        <end position="195"/>
    </location>
</feature>
<feature type="compositionally biased region" description="Basic and acidic residues" evidence="2">
    <location>
        <begin position="238"/>
        <end position="253"/>
    </location>
</feature>
<reference evidence="4" key="3">
    <citation type="submission" date="2025-09" db="UniProtKB">
        <authorList>
            <consortium name="Ensembl"/>
        </authorList>
    </citation>
    <scope>IDENTIFICATION</scope>
</reference>
<dbReference type="Pfam" id="PF12874">
    <property type="entry name" value="zf-met"/>
    <property type="match status" value="1"/>
</dbReference>
<reference evidence="5" key="1">
    <citation type="journal article" date="2018" name="PLoS ONE">
        <title>Chinook salmon (Oncorhynchus tshawytscha) genome and transcriptome.</title>
        <authorList>
            <person name="Christensen K.A."/>
            <person name="Leong J.S."/>
            <person name="Sakhrani D."/>
            <person name="Biagi C.A."/>
            <person name="Minkley D.R."/>
            <person name="Withler R.E."/>
            <person name="Rondeau E.B."/>
            <person name="Koop B.F."/>
            <person name="Devlin R.H."/>
        </authorList>
    </citation>
    <scope>NUCLEOTIDE SEQUENCE [LARGE SCALE GENOMIC DNA]</scope>
</reference>
<dbReference type="PROSITE" id="PS50082">
    <property type="entry name" value="WD_REPEATS_2"/>
    <property type="match status" value="1"/>
</dbReference>
<feature type="compositionally biased region" description="Polar residues" evidence="2">
    <location>
        <begin position="257"/>
        <end position="270"/>
    </location>
</feature>
<feature type="compositionally biased region" description="Low complexity" evidence="2">
    <location>
        <begin position="451"/>
        <end position="462"/>
    </location>
</feature>
<dbReference type="KEGG" id="otw:112256962"/>
<dbReference type="PANTHER" id="PTHR14435:SF2">
    <property type="entry name" value="ZINC FINGER PROTEIN 106"/>
    <property type="match status" value="1"/>
</dbReference>
<dbReference type="Ensembl" id="ENSOTST00005181603.1">
    <property type="protein sequence ID" value="ENSOTSP00005155132.1"/>
    <property type="gene ID" value="ENSOTSG00005026018.2"/>
</dbReference>
<feature type="compositionally biased region" description="Polar residues" evidence="2">
    <location>
        <begin position="1197"/>
        <end position="1209"/>
    </location>
</feature>
<dbReference type="InterPro" id="IPR018391">
    <property type="entry name" value="PQQ_b-propeller_rpt"/>
</dbReference>
<feature type="compositionally biased region" description="Polar residues" evidence="2">
    <location>
        <begin position="573"/>
        <end position="587"/>
    </location>
</feature>
<feature type="compositionally biased region" description="Basic and acidic residues" evidence="2">
    <location>
        <begin position="722"/>
        <end position="870"/>
    </location>
</feature>
<feature type="compositionally biased region" description="Basic and acidic residues" evidence="2">
    <location>
        <begin position="463"/>
        <end position="480"/>
    </location>
</feature>
<feature type="compositionally biased region" description="Polar residues" evidence="2">
    <location>
        <begin position="539"/>
        <end position="551"/>
    </location>
</feature>
<feature type="compositionally biased region" description="Pro residues" evidence="2">
    <location>
        <begin position="1670"/>
        <end position="1680"/>
    </location>
</feature>
<feature type="compositionally biased region" description="Polar residues" evidence="2">
    <location>
        <begin position="1371"/>
        <end position="1383"/>
    </location>
</feature>
<dbReference type="SMART" id="SM00564">
    <property type="entry name" value="PQQ"/>
    <property type="match status" value="5"/>
</dbReference>
<dbReference type="Proteomes" id="UP000694402">
    <property type="component" value="Unassembled WGS sequence"/>
</dbReference>
<evidence type="ECO:0000256" key="1">
    <source>
        <dbReference type="PROSITE-ProRule" id="PRU00221"/>
    </source>
</evidence>
<dbReference type="GO" id="GO:0008270">
    <property type="term" value="F:zinc ion binding"/>
    <property type="evidence" value="ECO:0007669"/>
    <property type="project" value="InterPro"/>
</dbReference>
<dbReference type="SMART" id="SM00355">
    <property type="entry name" value="ZnF_C2H2"/>
    <property type="match status" value="4"/>
</dbReference>
<feature type="compositionally biased region" description="Basic and acidic residues" evidence="2">
    <location>
        <begin position="386"/>
        <end position="401"/>
    </location>
</feature>
<dbReference type="InterPro" id="IPR042622">
    <property type="entry name" value="Znf106"/>
</dbReference>
<keyword evidence="5" id="KW-1185">Reference proteome</keyword>
<feature type="compositionally biased region" description="Basic and acidic residues" evidence="2">
    <location>
        <begin position="614"/>
        <end position="628"/>
    </location>
</feature>
<name>A0AAZ3SPS6_ONCTS</name>
<feature type="region of interest" description="Disordered" evidence="2">
    <location>
        <begin position="941"/>
        <end position="976"/>
    </location>
</feature>
<evidence type="ECO:0000256" key="2">
    <source>
        <dbReference type="SAM" id="MobiDB-lite"/>
    </source>
</evidence>
<feature type="compositionally biased region" description="Basic residues" evidence="2">
    <location>
        <begin position="1547"/>
        <end position="1556"/>
    </location>
</feature>
<dbReference type="InterPro" id="IPR001680">
    <property type="entry name" value="WD40_rpt"/>
</dbReference>
<dbReference type="GO" id="GO:0003723">
    <property type="term" value="F:RNA binding"/>
    <property type="evidence" value="ECO:0007669"/>
    <property type="project" value="InterPro"/>
</dbReference>
<dbReference type="PANTHER" id="PTHR14435">
    <property type="entry name" value="ZINC FINGER PROTEIN 106"/>
    <property type="match status" value="1"/>
</dbReference>
<proteinExistence type="predicted"/>
<feature type="compositionally biased region" description="Low complexity" evidence="2">
    <location>
        <begin position="590"/>
        <end position="607"/>
    </location>
</feature>
<feature type="compositionally biased region" description="Polar residues" evidence="2">
    <location>
        <begin position="656"/>
        <end position="667"/>
    </location>
</feature>
<feature type="compositionally biased region" description="Polar residues" evidence="2">
    <location>
        <begin position="1147"/>
        <end position="1161"/>
    </location>
</feature>
<feature type="compositionally biased region" description="Low complexity" evidence="2">
    <location>
        <begin position="891"/>
        <end position="901"/>
    </location>
</feature>
<dbReference type="CTD" id="437005"/>
<dbReference type="RefSeq" id="XP_042181010.1">
    <property type="nucleotide sequence ID" value="XM_042325076.1"/>
</dbReference>
<feature type="compositionally biased region" description="Gly residues" evidence="2">
    <location>
        <begin position="271"/>
        <end position="289"/>
    </location>
</feature>
<dbReference type="SMART" id="SM00320">
    <property type="entry name" value="WD40"/>
    <property type="match status" value="6"/>
</dbReference>
<feature type="region of interest" description="Disordered" evidence="2">
    <location>
        <begin position="1100"/>
        <end position="1217"/>
    </location>
</feature>
<feature type="compositionally biased region" description="Low complexity" evidence="2">
    <location>
        <begin position="481"/>
        <end position="507"/>
    </location>
</feature>
<dbReference type="Pfam" id="PF00400">
    <property type="entry name" value="WD40"/>
    <property type="match status" value="3"/>
</dbReference>
<feature type="compositionally biased region" description="Basic and acidic residues" evidence="2">
    <location>
        <begin position="646"/>
        <end position="655"/>
    </location>
</feature>
<evidence type="ECO:0000313" key="4">
    <source>
        <dbReference type="Ensembl" id="ENSOTSP00005155132.1"/>
    </source>
</evidence>
<feature type="compositionally biased region" description="Basic and acidic residues" evidence="2">
    <location>
        <begin position="421"/>
        <end position="437"/>
    </location>
</feature>
<feature type="compositionally biased region" description="Polar residues" evidence="2">
    <location>
        <begin position="1118"/>
        <end position="1127"/>
    </location>
</feature>
<feature type="compositionally biased region" description="Polar residues" evidence="2">
    <location>
        <begin position="958"/>
        <end position="973"/>
    </location>
</feature>